<evidence type="ECO:0000313" key="2">
    <source>
        <dbReference type="Proteomes" id="UP001054945"/>
    </source>
</evidence>
<reference evidence="1 2" key="1">
    <citation type="submission" date="2021-06" db="EMBL/GenBank/DDBJ databases">
        <title>Caerostris extrusa draft genome.</title>
        <authorList>
            <person name="Kono N."/>
            <person name="Arakawa K."/>
        </authorList>
    </citation>
    <scope>NUCLEOTIDE SEQUENCE [LARGE SCALE GENOMIC DNA]</scope>
</reference>
<dbReference type="EMBL" id="BPLR01020032">
    <property type="protein sequence ID" value="GIX74137.1"/>
    <property type="molecule type" value="Genomic_DNA"/>
</dbReference>
<name>A0AAV4MNL6_CAEEX</name>
<organism evidence="1 2">
    <name type="scientific">Caerostris extrusa</name>
    <name type="common">Bark spider</name>
    <name type="synonym">Caerostris bankana</name>
    <dbReference type="NCBI Taxonomy" id="172846"/>
    <lineage>
        <taxon>Eukaryota</taxon>
        <taxon>Metazoa</taxon>
        <taxon>Ecdysozoa</taxon>
        <taxon>Arthropoda</taxon>
        <taxon>Chelicerata</taxon>
        <taxon>Arachnida</taxon>
        <taxon>Araneae</taxon>
        <taxon>Araneomorphae</taxon>
        <taxon>Entelegynae</taxon>
        <taxon>Araneoidea</taxon>
        <taxon>Araneidae</taxon>
        <taxon>Caerostris</taxon>
    </lineage>
</organism>
<dbReference type="AlphaFoldDB" id="A0AAV4MNL6"/>
<accession>A0AAV4MNL6</accession>
<comment type="caution">
    <text evidence="1">The sequence shown here is derived from an EMBL/GenBank/DDBJ whole genome shotgun (WGS) entry which is preliminary data.</text>
</comment>
<protein>
    <submittedName>
        <fullName evidence="1">Uncharacterized protein</fullName>
    </submittedName>
</protein>
<gene>
    <name evidence="1" type="ORF">CEXT_709281</name>
</gene>
<sequence length="94" mass="10550">MPLKRAQKNKESHFGQPEDWWRYFSCGVMSSSTASSLFALATCKHRYADVQSAQHAKSSNIALPYVLPSCQPFCSFEEPFGLGPHRICRVRIAG</sequence>
<proteinExistence type="predicted"/>
<keyword evidence="2" id="KW-1185">Reference proteome</keyword>
<evidence type="ECO:0000313" key="1">
    <source>
        <dbReference type="EMBL" id="GIX74137.1"/>
    </source>
</evidence>
<dbReference type="Proteomes" id="UP001054945">
    <property type="component" value="Unassembled WGS sequence"/>
</dbReference>